<dbReference type="Proteomes" id="UP000189545">
    <property type="component" value="Chromosome"/>
</dbReference>
<protein>
    <submittedName>
        <fullName evidence="2">Uncharacterized protein</fullName>
    </submittedName>
</protein>
<name>A0A1S6HW23_9GAMM</name>
<gene>
    <name evidence="2" type="ORF">Sps_04614</name>
</gene>
<dbReference type="KEGG" id="spsw:Sps_04614"/>
<sequence length="82" mass="9633">MLMGSIAELFFWFFWDFLLSFVLYTTGAVVLRVVSFGRIQKPIFVPGVFSNEKRLARNDFFSAYISGFFFYLVLLALIIWLK</sequence>
<keyword evidence="3" id="KW-1185">Reference proteome</keyword>
<evidence type="ECO:0000256" key="1">
    <source>
        <dbReference type="SAM" id="Phobius"/>
    </source>
</evidence>
<dbReference type="STRING" id="225848.Sps_04614"/>
<feature type="transmembrane region" description="Helical" evidence="1">
    <location>
        <begin position="12"/>
        <end position="34"/>
    </location>
</feature>
<evidence type="ECO:0000313" key="2">
    <source>
        <dbReference type="EMBL" id="AQS39699.1"/>
    </source>
</evidence>
<dbReference type="OrthoDB" id="6228459at2"/>
<accession>A0A1S6HW23</accession>
<reference evidence="2 3" key="1">
    <citation type="submission" date="2016-03" db="EMBL/GenBank/DDBJ databases">
        <title>Complete genome sequence of Shewanella psychrophila WP2, a deep sea bacterium isolated from west Pacific sediment.</title>
        <authorList>
            <person name="Xu G."/>
            <person name="Jian H."/>
        </authorList>
    </citation>
    <scope>NUCLEOTIDE SEQUENCE [LARGE SCALE GENOMIC DNA]</scope>
    <source>
        <strain evidence="2 3">WP2</strain>
    </source>
</reference>
<organism evidence="2 3">
    <name type="scientific">Shewanella psychrophila</name>
    <dbReference type="NCBI Taxonomy" id="225848"/>
    <lineage>
        <taxon>Bacteria</taxon>
        <taxon>Pseudomonadati</taxon>
        <taxon>Pseudomonadota</taxon>
        <taxon>Gammaproteobacteria</taxon>
        <taxon>Alteromonadales</taxon>
        <taxon>Shewanellaceae</taxon>
        <taxon>Shewanella</taxon>
    </lineage>
</organism>
<dbReference type="EMBL" id="CP014782">
    <property type="protein sequence ID" value="AQS39699.1"/>
    <property type="molecule type" value="Genomic_DNA"/>
</dbReference>
<feature type="transmembrane region" description="Helical" evidence="1">
    <location>
        <begin position="60"/>
        <end position="81"/>
    </location>
</feature>
<proteinExistence type="predicted"/>
<dbReference type="RefSeq" id="WP_077754557.1">
    <property type="nucleotide sequence ID" value="NZ_CP014782.1"/>
</dbReference>
<keyword evidence="1" id="KW-1133">Transmembrane helix</keyword>
<dbReference type="AlphaFoldDB" id="A0A1S6HW23"/>
<evidence type="ECO:0000313" key="3">
    <source>
        <dbReference type="Proteomes" id="UP000189545"/>
    </source>
</evidence>
<keyword evidence="1" id="KW-0472">Membrane</keyword>
<keyword evidence="1" id="KW-0812">Transmembrane</keyword>